<gene>
    <name evidence="1" type="ORF">RF55_3820</name>
</gene>
<evidence type="ECO:0000313" key="2">
    <source>
        <dbReference type="Proteomes" id="UP000036403"/>
    </source>
</evidence>
<organism evidence="1 2">
    <name type="scientific">Lasius niger</name>
    <name type="common">Black garden ant</name>
    <dbReference type="NCBI Taxonomy" id="67767"/>
    <lineage>
        <taxon>Eukaryota</taxon>
        <taxon>Metazoa</taxon>
        <taxon>Ecdysozoa</taxon>
        <taxon>Arthropoda</taxon>
        <taxon>Hexapoda</taxon>
        <taxon>Insecta</taxon>
        <taxon>Pterygota</taxon>
        <taxon>Neoptera</taxon>
        <taxon>Endopterygota</taxon>
        <taxon>Hymenoptera</taxon>
        <taxon>Apocrita</taxon>
        <taxon>Aculeata</taxon>
        <taxon>Formicoidea</taxon>
        <taxon>Formicidae</taxon>
        <taxon>Formicinae</taxon>
        <taxon>Lasius</taxon>
        <taxon>Lasius</taxon>
    </lineage>
</organism>
<evidence type="ECO:0000313" key="1">
    <source>
        <dbReference type="EMBL" id="KMQ95934.1"/>
    </source>
</evidence>
<keyword evidence="2" id="KW-1185">Reference proteome</keyword>
<dbReference type="Proteomes" id="UP000036403">
    <property type="component" value="Unassembled WGS sequence"/>
</dbReference>
<reference evidence="1 2" key="1">
    <citation type="submission" date="2015-04" db="EMBL/GenBank/DDBJ databases">
        <title>Lasius niger genome sequencing.</title>
        <authorList>
            <person name="Konorov E.A."/>
            <person name="Nikitin M.A."/>
            <person name="Kirill M.V."/>
            <person name="Chang P."/>
        </authorList>
    </citation>
    <scope>NUCLEOTIDE SEQUENCE [LARGE SCALE GENOMIC DNA]</scope>
    <source>
        <tissue evidence="1">Whole</tissue>
    </source>
</reference>
<dbReference type="AlphaFoldDB" id="A0A0J7L0A5"/>
<protein>
    <submittedName>
        <fullName evidence="1">Reverse</fullName>
    </submittedName>
</protein>
<name>A0A0J7L0A5_LASNI</name>
<dbReference type="OrthoDB" id="7700848at2759"/>
<dbReference type="EMBL" id="LBMM01001656">
    <property type="protein sequence ID" value="KMQ95934.1"/>
    <property type="molecule type" value="Genomic_DNA"/>
</dbReference>
<dbReference type="PaxDb" id="67767-A0A0J7L0A5"/>
<dbReference type="STRING" id="67767.A0A0J7L0A5"/>
<accession>A0A0J7L0A5</accession>
<comment type="caution">
    <text evidence="1">The sequence shown here is derived from an EMBL/GenBank/DDBJ whole genome shotgun (WGS) entry which is preliminary data.</text>
</comment>
<proteinExistence type="predicted"/>
<sequence length="110" mass="12833">MASDGLTMDAINHVVNVTRDAIKGFRWRREPKKYCAIVTLDIRRTFNSARWNCIKEVLRKLDAPFYLEKMVADYLSHRILKYDTEIDPKEYEITGDVLQGSVLGLLLWNV</sequence>